<dbReference type="InterPro" id="IPR020449">
    <property type="entry name" value="Tscrpt_reg_AraC-type_HTH"/>
</dbReference>
<evidence type="ECO:0000313" key="6">
    <source>
        <dbReference type="Proteomes" id="UP000567922"/>
    </source>
</evidence>
<keyword evidence="3" id="KW-0804">Transcription</keyword>
<dbReference type="GO" id="GO:0005829">
    <property type="term" value="C:cytosol"/>
    <property type="evidence" value="ECO:0007669"/>
    <property type="project" value="TreeGrafter"/>
</dbReference>
<dbReference type="PROSITE" id="PS01124">
    <property type="entry name" value="HTH_ARAC_FAMILY_2"/>
    <property type="match status" value="1"/>
</dbReference>
<keyword evidence="2 5" id="KW-0238">DNA-binding</keyword>
<evidence type="ECO:0000256" key="3">
    <source>
        <dbReference type="ARBA" id="ARBA00023163"/>
    </source>
</evidence>
<dbReference type="AlphaFoldDB" id="A0A839RJI5"/>
<evidence type="ECO:0000313" key="5">
    <source>
        <dbReference type="EMBL" id="MBB3036992.1"/>
    </source>
</evidence>
<gene>
    <name evidence="5" type="ORF">FHU29_001426</name>
</gene>
<dbReference type="InterPro" id="IPR032687">
    <property type="entry name" value="AraC-type_N"/>
</dbReference>
<keyword evidence="6" id="KW-1185">Reference proteome</keyword>
<evidence type="ECO:0000256" key="1">
    <source>
        <dbReference type="ARBA" id="ARBA00023015"/>
    </source>
</evidence>
<dbReference type="Gene3D" id="1.10.10.60">
    <property type="entry name" value="Homeodomain-like"/>
    <property type="match status" value="1"/>
</dbReference>
<keyword evidence="1" id="KW-0805">Transcription regulation</keyword>
<sequence>MSFPDMLNEATGPSWDHTRSAVAARILVEIGESRGLTGAAALAGTGLQVSDLHDPGAEIEAGQELAIARNLLRRLGDRPGLGVEAGSRYTLGSFGIWGFTMITSPTVRDLARLGTRYSALSFAFIRPVYVEDDTGARIIFDDTEIPDDVRDFFAERELAKMLTLAPVIVGTRPGFRIETRFDGPRANSLRLLAPRADIRVAKPEHAIGFTRHLLDDAMPQADPVTARVMQAQCAEILQKRRKRRGVAAHVRARILARLDDPPGMVEIARHMQIDERTLRRKLADDGTSYRELADEVHSTMARELLIGCQLTIEEVATRLGYNDAAAFSRAFKRWTGQRPGSLRDADRLSALPSSPYRGIGVLRQDPL</sequence>
<dbReference type="Proteomes" id="UP000567922">
    <property type="component" value="Unassembled WGS sequence"/>
</dbReference>
<dbReference type="Pfam" id="PF12625">
    <property type="entry name" value="Arabinose_bd"/>
    <property type="match status" value="1"/>
</dbReference>
<organism evidence="5 6">
    <name type="scientific">Hoyosella altamirensis</name>
    <dbReference type="NCBI Taxonomy" id="616997"/>
    <lineage>
        <taxon>Bacteria</taxon>
        <taxon>Bacillati</taxon>
        <taxon>Actinomycetota</taxon>
        <taxon>Actinomycetes</taxon>
        <taxon>Mycobacteriales</taxon>
        <taxon>Hoyosellaceae</taxon>
        <taxon>Hoyosella</taxon>
    </lineage>
</organism>
<protein>
    <submittedName>
        <fullName evidence="5">AraC-like DNA-binding protein</fullName>
    </submittedName>
</protein>
<dbReference type="SUPFAM" id="SSF46689">
    <property type="entry name" value="Homeodomain-like"/>
    <property type="match status" value="1"/>
</dbReference>
<reference evidence="5 6" key="1">
    <citation type="submission" date="2020-08" db="EMBL/GenBank/DDBJ databases">
        <title>Sequencing the genomes of 1000 actinobacteria strains.</title>
        <authorList>
            <person name="Klenk H.-P."/>
        </authorList>
    </citation>
    <scope>NUCLEOTIDE SEQUENCE [LARGE SCALE GENOMIC DNA]</scope>
    <source>
        <strain evidence="5 6">DSM 45258</strain>
    </source>
</reference>
<dbReference type="InterPro" id="IPR018060">
    <property type="entry name" value="HTH_AraC"/>
</dbReference>
<accession>A0A839RJI5</accession>
<name>A0A839RJI5_9ACTN</name>
<dbReference type="EMBL" id="JACHWS010000001">
    <property type="protein sequence ID" value="MBB3036992.1"/>
    <property type="molecule type" value="Genomic_DNA"/>
</dbReference>
<dbReference type="Pfam" id="PF12833">
    <property type="entry name" value="HTH_18"/>
    <property type="match status" value="1"/>
</dbReference>
<feature type="domain" description="HTH araC/xylS-type" evidence="4">
    <location>
        <begin position="248"/>
        <end position="345"/>
    </location>
</feature>
<dbReference type="PANTHER" id="PTHR47894:SF1">
    <property type="entry name" value="HTH-TYPE TRANSCRIPTIONAL REGULATOR VQSM"/>
    <property type="match status" value="1"/>
</dbReference>
<comment type="caution">
    <text evidence="5">The sequence shown here is derived from an EMBL/GenBank/DDBJ whole genome shotgun (WGS) entry which is preliminary data.</text>
</comment>
<dbReference type="PANTHER" id="PTHR47894">
    <property type="entry name" value="HTH-TYPE TRANSCRIPTIONAL REGULATOR GADX"/>
    <property type="match status" value="1"/>
</dbReference>
<proteinExistence type="predicted"/>
<dbReference type="SMART" id="SM00342">
    <property type="entry name" value="HTH_ARAC"/>
    <property type="match status" value="1"/>
</dbReference>
<dbReference type="GO" id="GO:0000976">
    <property type="term" value="F:transcription cis-regulatory region binding"/>
    <property type="evidence" value="ECO:0007669"/>
    <property type="project" value="TreeGrafter"/>
</dbReference>
<dbReference type="GO" id="GO:0003700">
    <property type="term" value="F:DNA-binding transcription factor activity"/>
    <property type="evidence" value="ECO:0007669"/>
    <property type="project" value="InterPro"/>
</dbReference>
<dbReference type="InterPro" id="IPR009057">
    <property type="entry name" value="Homeodomain-like_sf"/>
</dbReference>
<evidence type="ECO:0000256" key="2">
    <source>
        <dbReference type="ARBA" id="ARBA00023125"/>
    </source>
</evidence>
<dbReference type="PRINTS" id="PR00032">
    <property type="entry name" value="HTHARAC"/>
</dbReference>
<dbReference type="RefSeq" id="WP_198156565.1">
    <property type="nucleotide sequence ID" value="NZ_BDDI01000020.1"/>
</dbReference>
<evidence type="ECO:0000259" key="4">
    <source>
        <dbReference type="PROSITE" id="PS01124"/>
    </source>
</evidence>